<accession>C4V0P9</accession>
<dbReference type="InterPro" id="IPR003801">
    <property type="entry name" value="GTP_cyclohydrolase_FolE2/MptA"/>
</dbReference>
<comment type="caution">
    <text evidence="3">The sequence shown here is derived from an EMBL/GenBank/DDBJ whole genome shotgun (WGS) entry which is preliminary data.</text>
</comment>
<dbReference type="NCBIfam" id="NF010200">
    <property type="entry name" value="PRK13674.1-1"/>
    <property type="match status" value="1"/>
</dbReference>
<comment type="pathway">
    <text evidence="2">Cofactor biosynthesis; 7,8-dihydroneopterin triphosphate biosynthesis; 7,8-dihydroneopterin triphosphate from GTP: step 1/1.</text>
</comment>
<dbReference type="PANTHER" id="PTHR36445">
    <property type="entry name" value="GTP CYCLOHYDROLASE MPTA"/>
    <property type="match status" value="1"/>
</dbReference>
<evidence type="ECO:0000313" key="3">
    <source>
        <dbReference type="EMBL" id="EEQ49578.1"/>
    </source>
</evidence>
<dbReference type="UniPathway" id="UPA00848">
    <property type="reaction ID" value="UER00151"/>
</dbReference>
<dbReference type="OrthoDB" id="9774824at2"/>
<dbReference type="RefSeq" id="WP_006691401.1">
    <property type="nucleotide sequence ID" value="NZ_GG694010.1"/>
</dbReference>
<dbReference type="Pfam" id="PF02649">
    <property type="entry name" value="GCHY-1"/>
    <property type="match status" value="1"/>
</dbReference>
<comment type="catalytic activity">
    <reaction evidence="2">
        <text>GTP + H2O = 7,8-dihydroneopterin 3'-triphosphate + formate + H(+)</text>
        <dbReference type="Rhea" id="RHEA:17473"/>
        <dbReference type="ChEBI" id="CHEBI:15377"/>
        <dbReference type="ChEBI" id="CHEBI:15378"/>
        <dbReference type="ChEBI" id="CHEBI:15740"/>
        <dbReference type="ChEBI" id="CHEBI:37565"/>
        <dbReference type="ChEBI" id="CHEBI:58462"/>
        <dbReference type="EC" id="3.5.4.16"/>
    </reaction>
</comment>
<dbReference type="AlphaFoldDB" id="C4V0P9"/>
<evidence type="ECO:0000313" key="4">
    <source>
        <dbReference type="Proteomes" id="UP000005309"/>
    </source>
</evidence>
<dbReference type="Gene3D" id="3.10.270.10">
    <property type="entry name" value="Urate Oxidase"/>
    <property type="match status" value="1"/>
</dbReference>
<sequence>MQDVQSREDGRGIAIQRVGVKDVRLPFLIKKQAGGYQQVLATITFTVSLPMEFKGTHMSRFLEILLPWREKPLAEEEMDAMLTEALDRLQAEAAEVRLAFTYFLEKSAPVSGRTSLLDVDASFTGRKRRGMPMEFELGLSMPFTSLCPCSKEISSYGAHNQRSRARVRLRFHEGVPCIYIEDLASLLEQQGSAPIYPLLKRADEKYVTEEAYEHPKFVEDILRDTVLALRQLPGLAYFSLACENEESIHSHNAFAAHEEYLN</sequence>
<dbReference type="HAMAP" id="MF_01527_B">
    <property type="entry name" value="GTP_cyclohydrol_B"/>
    <property type="match status" value="1"/>
</dbReference>
<reference evidence="3 4" key="1">
    <citation type="submission" date="2009-04" db="EMBL/GenBank/DDBJ databases">
        <authorList>
            <person name="Qin X."/>
            <person name="Bachman B."/>
            <person name="Battles P."/>
            <person name="Bell A."/>
            <person name="Bess C."/>
            <person name="Bickham C."/>
            <person name="Chaboub L."/>
            <person name="Chen D."/>
            <person name="Coyle M."/>
            <person name="Deiros D.R."/>
            <person name="Dinh H."/>
            <person name="Forbes L."/>
            <person name="Fowler G."/>
            <person name="Francisco L."/>
            <person name="Fu Q."/>
            <person name="Gubbala S."/>
            <person name="Hale W."/>
            <person name="Han Y."/>
            <person name="Hemphill L."/>
            <person name="Highlander S.K."/>
            <person name="Hirani K."/>
            <person name="Hogues M."/>
            <person name="Jackson L."/>
            <person name="Jakkamsetti A."/>
            <person name="Javaid M."/>
            <person name="Jiang H."/>
            <person name="Korchina V."/>
            <person name="Kovar C."/>
            <person name="Lara F."/>
            <person name="Lee S."/>
            <person name="Mata R."/>
            <person name="Mathew T."/>
            <person name="Moen C."/>
            <person name="Morales K."/>
            <person name="Munidasa M."/>
            <person name="Nazareth L."/>
            <person name="Ngo R."/>
            <person name="Nguyen L."/>
            <person name="Okwuonu G."/>
            <person name="Ongeri F."/>
            <person name="Patil S."/>
            <person name="Petrosino J."/>
            <person name="Pham C."/>
            <person name="Pham P."/>
            <person name="Pu L.-L."/>
            <person name="Puazo M."/>
            <person name="Raj R."/>
            <person name="Reid J."/>
            <person name="Rouhana J."/>
            <person name="Saada N."/>
            <person name="Shang Y."/>
            <person name="Simmons D."/>
            <person name="Thornton R."/>
            <person name="Warren J."/>
            <person name="Weissenberger G."/>
            <person name="Zhang J."/>
            <person name="Zhang L."/>
            <person name="Zhou C."/>
            <person name="Zhu D."/>
            <person name="Muzny D."/>
            <person name="Worley K."/>
            <person name="Gibbs R."/>
        </authorList>
    </citation>
    <scope>NUCLEOTIDE SEQUENCE [LARGE SCALE GENOMIC DNA]</scope>
    <source>
        <strain evidence="3 4">ATCC 43531</strain>
    </source>
</reference>
<keyword evidence="4" id="KW-1185">Reference proteome</keyword>
<dbReference type="EC" id="3.5.4.16" evidence="2"/>
<dbReference type="Proteomes" id="UP000005309">
    <property type="component" value="Unassembled WGS sequence"/>
</dbReference>
<feature type="site" description="May be catalytically important" evidence="2">
    <location>
        <position position="147"/>
    </location>
</feature>
<dbReference type="GO" id="GO:0003934">
    <property type="term" value="F:GTP cyclohydrolase I activity"/>
    <property type="evidence" value="ECO:0007669"/>
    <property type="project" value="UniProtKB-UniRule"/>
</dbReference>
<gene>
    <name evidence="2" type="primary">folE2</name>
    <name evidence="3" type="ORF">HMPREF0908_0160</name>
</gene>
<keyword evidence="1 2" id="KW-0378">Hydrolase</keyword>
<dbReference type="STRING" id="638302.HMPREF0908_0160"/>
<evidence type="ECO:0000256" key="1">
    <source>
        <dbReference type="ARBA" id="ARBA00022801"/>
    </source>
</evidence>
<dbReference type="PANTHER" id="PTHR36445:SF1">
    <property type="entry name" value="GTP CYCLOHYDROLASE MPTA"/>
    <property type="match status" value="1"/>
</dbReference>
<dbReference type="GO" id="GO:0046654">
    <property type="term" value="P:tetrahydrofolate biosynthetic process"/>
    <property type="evidence" value="ECO:0007669"/>
    <property type="project" value="UniProtKB-UniRule"/>
</dbReference>
<comment type="function">
    <text evidence="2">Converts GTP to 7,8-dihydroneopterin triphosphate.</text>
</comment>
<dbReference type="eggNOG" id="COG1469">
    <property type="taxonomic scope" value="Bacteria"/>
</dbReference>
<name>C4V0P9_9FIRM</name>
<organism evidence="3 4">
    <name type="scientific">Selenomonas flueggei ATCC 43531</name>
    <dbReference type="NCBI Taxonomy" id="638302"/>
    <lineage>
        <taxon>Bacteria</taxon>
        <taxon>Bacillati</taxon>
        <taxon>Bacillota</taxon>
        <taxon>Negativicutes</taxon>
        <taxon>Selenomonadales</taxon>
        <taxon>Selenomonadaceae</taxon>
        <taxon>Selenomonas</taxon>
    </lineage>
</organism>
<comment type="similarity">
    <text evidence="2">Belongs to the GTP cyclohydrolase IV family.</text>
</comment>
<proteinExistence type="inferred from homology"/>
<dbReference type="InterPro" id="IPR022838">
    <property type="entry name" value="GTP_cyclohydrolase_FolE2"/>
</dbReference>
<dbReference type="HOGENOM" id="CLU_062816_1_1_9"/>
<evidence type="ECO:0000256" key="2">
    <source>
        <dbReference type="HAMAP-Rule" id="MF_01527"/>
    </source>
</evidence>
<protein>
    <recommendedName>
        <fullName evidence="2">GTP cyclohydrolase FolE2</fullName>
        <ecNumber evidence="2">3.5.4.16</ecNumber>
    </recommendedName>
</protein>
<dbReference type="EMBL" id="ACLA01000002">
    <property type="protein sequence ID" value="EEQ49578.1"/>
    <property type="molecule type" value="Genomic_DNA"/>
</dbReference>